<keyword evidence="3" id="KW-1185">Reference proteome</keyword>
<protein>
    <submittedName>
        <fullName evidence="2">Uncharacterized protein</fullName>
    </submittedName>
</protein>
<reference evidence="2 3" key="1">
    <citation type="submission" date="2020-05" db="EMBL/GenBank/DDBJ databases">
        <title>WGS assembly of Panicum virgatum.</title>
        <authorList>
            <person name="Lovell J.T."/>
            <person name="Jenkins J."/>
            <person name="Shu S."/>
            <person name="Juenger T.E."/>
            <person name="Schmutz J."/>
        </authorList>
    </citation>
    <scope>NUCLEOTIDE SEQUENCE [LARGE SCALE GENOMIC DNA]</scope>
    <source>
        <strain evidence="3">cv. AP13</strain>
    </source>
</reference>
<name>A0A8T0UUZ9_PANVG</name>
<evidence type="ECO:0000256" key="1">
    <source>
        <dbReference type="SAM" id="MobiDB-lite"/>
    </source>
</evidence>
<feature type="compositionally biased region" description="Basic and acidic residues" evidence="1">
    <location>
        <begin position="31"/>
        <end position="45"/>
    </location>
</feature>
<dbReference type="AlphaFoldDB" id="A0A8T0UUZ9"/>
<sequence length="223" mass="24749">MRRHPEAPAAVLGSSCAVARVGLAAAWDGAKSPRLEKSRSQERAEGNWPWPQPSRGGRAGTGKGAAREQVSPAGGEYCWLEQAAAVARSKRGAVLSVRTVKRASDALDILSLAFRLHKPARGHSPLKHIDQGVRASGVSLARLPRYIERSSRLICGRRIADDARNYRWSVWRRELEPEWRKPPTWLRSRSKNFEHGRQDGPGVAHGSRQANRSRGSRCQELRT</sequence>
<accession>A0A8T0UUZ9</accession>
<dbReference type="Proteomes" id="UP000823388">
    <property type="component" value="Chromosome 3K"/>
</dbReference>
<feature type="region of interest" description="Disordered" evidence="1">
    <location>
        <begin position="30"/>
        <end position="67"/>
    </location>
</feature>
<proteinExistence type="predicted"/>
<organism evidence="2 3">
    <name type="scientific">Panicum virgatum</name>
    <name type="common">Blackwell switchgrass</name>
    <dbReference type="NCBI Taxonomy" id="38727"/>
    <lineage>
        <taxon>Eukaryota</taxon>
        <taxon>Viridiplantae</taxon>
        <taxon>Streptophyta</taxon>
        <taxon>Embryophyta</taxon>
        <taxon>Tracheophyta</taxon>
        <taxon>Spermatophyta</taxon>
        <taxon>Magnoliopsida</taxon>
        <taxon>Liliopsida</taxon>
        <taxon>Poales</taxon>
        <taxon>Poaceae</taxon>
        <taxon>PACMAD clade</taxon>
        <taxon>Panicoideae</taxon>
        <taxon>Panicodae</taxon>
        <taxon>Paniceae</taxon>
        <taxon>Panicinae</taxon>
        <taxon>Panicum</taxon>
        <taxon>Panicum sect. Hiantes</taxon>
    </lineage>
</organism>
<comment type="caution">
    <text evidence="2">The sequence shown here is derived from an EMBL/GenBank/DDBJ whole genome shotgun (WGS) entry which is preliminary data.</text>
</comment>
<evidence type="ECO:0000313" key="2">
    <source>
        <dbReference type="EMBL" id="KAG2628111.1"/>
    </source>
</evidence>
<feature type="region of interest" description="Disordered" evidence="1">
    <location>
        <begin position="191"/>
        <end position="223"/>
    </location>
</feature>
<gene>
    <name evidence="2" type="ORF">PVAP13_3KG228321</name>
</gene>
<evidence type="ECO:0000313" key="3">
    <source>
        <dbReference type="Proteomes" id="UP000823388"/>
    </source>
</evidence>
<dbReference type="EMBL" id="CM029041">
    <property type="protein sequence ID" value="KAG2628111.1"/>
    <property type="molecule type" value="Genomic_DNA"/>
</dbReference>